<dbReference type="InterPro" id="IPR015896">
    <property type="entry name" value="4pyrrol_synth_GluRdtase_dimer"/>
</dbReference>
<evidence type="ECO:0000259" key="16">
    <source>
        <dbReference type="Pfam" id="PF00745"/>
    </source>
</evidence>
<dbReference type="SUPFAM" id="SSF69742">
    <property type="entry name" value="Glutamyl tRNA-reductase catalytic, N-terminal domain"/>
    <property type="match status" value="1"/>
</dbReference>
<feature type="binding site" evidence="9 11">
    <location>
        <begin position="112"/>
        <end position="114"/>
    </location>
    <ligand>
        <name>substrate</name>
    </ligand>
</feature>
<dbReference type="SUPFAM" id="SSF69075">
    <property type="entry name" value="Glutamyl tRNA-reductase dimerization domain"/>
    <property type="match status" value="1"/>
</dbReference>
<evidence type="ECO:0000256" key="2">
    <source>
        <dbReference type="ARBA" id="ARBA00005916"/>
    </source>
</evidence>
<comment type="pathway">
    <text evidence="1 9 14">Porphyrin-containing compound metabolism; protoporphyrin-IX biosynthesis; 5-aminolevulinate from L-glutamyl-tRNA(Glu): step 1/2.</text>
</comment>
<dbReference type="PIRSF" id="PIRSF000445">
    <property type="entry name" value="4pyrrol_synth_GluRdtase"/>
    <property type="match status" value="1"/>
</dbReference>
<dbReference type="FunFam" id="3.40.50.720:FF:000031">
    <property type="entry name" value="Glutamyl-tRNA reductase"/>
    <property type="match status" value="1"/>
</dbReference>
<sequence length="434" mass="48911">MAVSALGINHKTAPVEIREKVAFDPANILQALQRMQHELKLDEVAVLSTCNRMEVYFRGDEQAHQRLTNWLVEHHSLEADALSHCVYLHQNEQAIQHVMRVACGLDSMVLGEPQILGQMKDAFQFARNAGTMGQLLDRLFQHTFSVAKKVRTDTEIGSSAVSVAYAAVSLARKIFTDLSQATALYIGAGETIELAARHFHNQGVKEMIVANRTLERGEELTSQFGGTAITLNQLHDWMHKADIVISSTASPLPIVGKGLIEECVKKRKHRPMFMVDLAVPRDIEPEVGQLSDVYLYSVDDLQDVIDDNLKARNQAAEEAEDIVAHQTEQFVDWVESLSSVDIVRQYRHKMNDLKQQELQRALAQIAAGESAEQVLEEFAYRYSNKVMHYPTRYLRRLNDDKNAVKLQQAKTMLGLDDKAPSRDNAVKNKSKNRI</sequence>
<dbReference type="InterPro" id="IPR036291">
    <property type="entry name" value="NAD(P)-bd_dom_sf"/>
</dbReference>
<dbReference type="Proteomes" id="UP000245790">
    <property type="component" value="Unassembled WGS sequence"/>
</dbReference>
<dbReference type="InterPro" id="IPR015895">
    <property type="entry name" value="4pyrrol_synth_GluRdtase_N"/>
</dbReference>
<evidence type="ECO:0000256" key="7">
    <source>
        <dbReference type="ARBA" id="ARBA00047464"/>
    </source>
</evidence>
<evidence type="ECO:0000259" key="18">
    <source>
        <dbReference type="Pfam" id="PF05201"/>
    </source>
</evidence>
<feature type="domain" description="Glutamyl-tRNA reductase N-terminal" evidence="18">
    <location>
        <begin position="6"/>
        <end position="154"/>
    </location>
</feature>
<feature type="site" description="Important for activity" evidence="9 13">
    <location>
        <position position="97"/>
    </location>
</feature>
<dbReference type="SUPFAM" id="SSF51735">
    <property type="entry name" value="NAD(P)-binding Rossmann-fold domains"/>
    <property type="match status" value="1"/>
</dbReference>
<dbReference type="InterPro" id="IPR000343">
    <property type="entry name" value="4pyrrol_synth_GluRdtase"/>
</dbReference>
<dbReference type="Pfam" id="PF01488">
    <property type="entry name" value="Shikimate_DH"/>
    <property type="match status" value="1"/>
</dbReference>
<feature type="binding site" evidence="9 11">
    <location>
        <position position="107"/>
    </location>
    <ligand>
        <name>substrate</name>
    </ligand>
</feature>
<name>A0A316FG91_9GAMM</name>
<dbReference type="GO" id="GO:0008883">
    <property type="term" value="F:glutamyl-tRNA reductase activity"/>
    <property type="evidence" value="ECO:0007669"/>
    <property type="project" value="UniProtKB-UniRule"/>
</dbReference>
<evidence type="ECO:0000256" key="4">
    <source>
        <dbReference type="ARBA" id="ARBA00022857"/>
    </source>
</evidence>
<evidence type="ECO:0000256" key="6">
    <source>
        <dbReference type="ARBA" id="ARBA00023244"/>
    </source>
</evidence>
<feature type="domain" description="Quinate/shikimate 5-dehydrogenase/glutamyl-tRNA reductase" evidence="17">
    <location>
        <begin position="170"/>
        <end position="304"/>
    </location>
</feature>
<dbReference type="EMBL" id="QGGU01000010">
    <property type="protein sequence ID" value="PWK47834.1"/>
    <property type="molecule type" value="Genomic_DNA"/>
</dbReference>
<feature type="binding site" evidence="9 11">
    <location>
        <position position="118"/>
    </location>
    <ligand>
        <name>substrate</name>
    </ligand>
</feature>
<feature type="binding site" evidence="9 12">
    <location>
        <begin position="187"/>
        <end position="192"/>
    </location>
    <ligand>
        <name>NADP(+)</name>
        <dbReference type="ChEBI" id="CHEBI:58349"/>
    </ligand>
</feature>
<dbReference type="OrthoDB" id="110209at2"/>
<dbReference type="AlphaFoldDB" id="A0A316FG91"/>
<comment type="function">
    <text evidence="9">Catalyzes the NADPH-dependent reduction of glutamyl-tRNA(Glu) to glutamate 1-semialdehyde (GSA).</text>
</comment>
<evidence type="ECO:0000256" key="3">
    <source>
        <dbReference type="ARBA" id="ARBA00012970"/>
    </source>
</evidence>
<evidence type="ECO:0000256" key="1">
    <source>
        <dbReference type="ARBA" id="ARBA00005059"/>
    </source>
</evidence>
<proteinExistence type="inferred from homology"/>
<evidence type="ECO:0000256" key="9">
    <source>
        <dbReference type="HAMAP-Rule" id="MF_00087"/>
    </source>
</evidence>
<dbReference type="Pfam" id="PF05201">
    <property type="entry name" value="GlutR_N"/>
    <property type="match status" value="1"/>
</dbReference>
<dbReference type="NCBIfam" id="TIGR01035">
    <property type="entry name" value="hemA"/>
    <property type="match status" value="1"/>
</dbReference>
<feature type="domain" description="Tetrapyrrole biosynthesis glutamyl-tRNA reductase dimerisation" evidence="16">
    <location>
        <begin position="318"/>
        <end position="412"/>
    </location>
</feature>
<dbReference type="HAMAP" id="MF_00087">
    <property type="entry name" value="Glu_tRNA_reductase"/>
    <property type="match status" value="1"/>
</dbReference>
<dbReference type="EC" id="1.2.1.70" evidence="3 9"/>
<evidence type="ECO:0000256" key="8">
    <source>
        <dbReference type="ARBA" id="ARBA00068659"/>
    </source>
</evidence>
<feature type="binding site" evidence="9 11">
    <location>
        <begin position="49"/>
        <end position="52"/>
    </location>
    <ligand>
        <name>substrate</name>
    </ligand>
</feature>
<keyword evidence="20" id="KW-1185">Reference proteome</keyword>
<dbReference type="InterPro" id="IPR036453">
    <property type="entry name" value="GluRdtase_dimer_dom_sf"/>
</dbReference>
<keyword evidence="5 9" id="KW-0560">Oxidoreductase</keyword>
<dbReference type="GO" id="GO:0050661">
    <property type="term" value="F:NADP binding"/>
    <property type="evidence" value="ECO:0007669"/>
    <property type="project" value="InterPro"/>
</dbReference>
<evidence type="ECO:0000256" key="15">
    <source>
        <dbReference type="SAM" id="MobiDB-lite"/>
    </source>
</evidence>
<dbReference type="CDD" id="cd05213">
    <property type="entry name" value="NAD_bind_Glutamyl_tRNA_reduct"/>
    <property type="match status" value="1"/>
</dbReference>
<comment type="miscellaneous">
    <text evidence="9">During catalysis, the active site Cys acts as a nucleophile attacking the alpha-carbonyl group of tRNA-bound glutamate with the formation of a thioester intermediate between enzyme and glutamate, and the concomitant release of tRNA(Glu). The thioester intermediate is finally reduced by direct hydride transfer from NADPH, to form the product GSA.</text>
</comment>
<evidence type="ECO:0000256" key="14">
    <source>
        <dbReference type="RuleBase" id="RU000584"/>
    </source>
</evidence>
<organism evidence="19 20">
    <name type="scientific">Pleionea mediterranea</name>
    <dbReference type="NCBI Taxonomy" id="523701"/>
    <lineage>
        <taxon>Bacteria</taxon>
        <taxon>Pseudomonadati</taxon>
        <taxon>Pseudomonadota</taxon>
        <taxon>Gammaproteobacteria</taxon>
        <taxon>Oceanospirillales</taxon>
        <taxon>Pleioneaceae</taxon>
        <taxon>Pleionea</taxon>
    </lineage>
</organism>
<dbReference type="InterPro" id="IPR018214">
    <property type="entry name" value="GluRdtase_CS"/>
</dbReference>
<evidence type="ECO:0000256" key="5">
    <source>
        <dbReference type="ARBA" id="ARBA00023002"/>
    </source>
</evidence>
<evidence type="ECO:0000313" key="20">
    <source>
        <dbReference type="Proteomes" id="UP000245790"/>
    </source>
</evidence>
<evidence type="ECO:0000313" key="19">
    <source>
        <dbReference type="EMBL" id="PWK47834.1"/>
    </source>
</evidence>
<dbReference type="PANTHER" id="PTHR43013">
    <property type="entry name" value="GLUTAMYL-TRNA REDUCTASE"/>
    <property type="match status" value="1"/>
</dbReference>
<feature type="compositionally biased region" description="Basic and acidic residues" evidence="15">
    <location>
        <begin position="415"/>
        <end position="426"/>
    </location>
</feature>
<feature type="active site" description="Nucleophile" evidence="9 10">
    <location>
        <position position="50"/>
    </location>
</feature>
<dbReference type="InterPro" id="IPR036343">
    <property type="entry name" value="GluRdtase_N_sf"/>
</dbReference>
<dbReference type="FunFam" id="3.30.460.30:FF:000001">
    <property type="entry name" value="Glutamyl-tRNA reductase"/>
    <property type="match status" value="1"/>
</dbReference>
<evidence type="ECO:0000256" key="12">
    <source>
        <dbReference type="PIRSR" id="PIRSR000445-3"/>
    </source>
</evidence>
<comment type="catalytic activity">
    <reaction evidence="7 9 14">
        <text>(S)-4-amino-5-oxopentanoate + tRNA(Glu) + NADP(+) = L-glutamyl-tRNA(Glu) + NADPH + H(+)</text>
        <dbReference type="Rhea" id="RHEA:12344"/>
        <dbReference type="Rhea" id="RHEA-COMP:9663"/>
        <dbReference type="Rhea" id="RHEA-COMP:9680"/>
        <dbReference type="ChEBI" id="CHEBI:15378"/>
        <dbReference type="ChEBI" id="CHEBI:57501"/>
        <dbReference type="ChEBI" id="CHEBI:57783"/>
        <dbReference type="ChEBI" id="CHEBI:58349"/>
        <dbReference type="ChEBI" id="CHEBI:78442"/>
        <dbReference type="ChEBI" id="CHEBI:78520"/>
        <dbReference type="EC" id="1.2.1.70"/>
    </reaction>
</comment>
<dbReference type="InterPro" id="IPR006151">
    <property type="entry name" value="Shikm_DH/Glu-tRNA_Rdtase"/>
</dbReference>
<dbReference type="UniPathway" id="UPA00251">
    <property type="reaction ID" value="UER00316"/>
</dbReference>
<feature type="region of interest" description="Disordered" evidence="15">
    <location>
        <begin position="415"/>
        <end position="434"/>
    </location>
</feature>
<gene>
    <name evidence="9" type="primary">hemA</name>
    <name evidence="19" type="ORF">C8D97_11046</name>
</gene>
<comment type="similarity">
    <text evidence="2 9 14">Belongs to the glutamyl-tRNA reductase family.</text>
</comment>
<comment type="caution">
    <text evidence="19">The sequence shown here is derived from an EMBL/GenBank/DDBJ whole genome shotgun (WGS) entry which is preliminary data.</text>
</comment>
<keyword evidence="4 9" id="KW-0521">NADP</keyword>
<dbReference type="Gene3D" id="3.30.460.30">
    <property type="entry name" value="Glutamyl-tRNA reductase, N-terminal domain"/>
    <property type="match status" value="1"/>
</dbReference>
<dbReference type="RefSeq" id="WP_109764373.1">
    <property type="nucleotide sequence ID" value="NZ_QGGU01000010.1"/>
</dbReference>
<keyword evidence="6 9" id="KW-0627">Porphyrin biosynthesis</keyword>
<dbReference type="Pfam" id="PF00745">
    <property type="entry name" value="GlutR_dimer"/>
    <property type="match status" value="1"/>
</dbReference>
<comment type="subunit">
    <text evidence="9">Homodimer.</text>
</comment>
<comment type="domain">
    <text evidence="9">Possesses an unusual extended V-shaped dimeric structure with each monomer consisting of three distinct domains arranged along a curved 'spinal' alpha-helix. The N-terminal catalytic domain specifically recognizes the glutamate moiety of the substrate. The second domain is the NADPH-binding domain, and the third C-terminal domain is responsible for dimerization.</text>
</comment>
<evidence type="ECO:0000256" key="13">
    <source>
        <dbReference type="PIRSR" id="PIRSR000445-4"/>
    </source>
</evidence>
<evidence type="ECO:0000256" key="11">
    <source>
        <dbReference type="PIRSR" id="PIRSR000445-2"/>
    </source>
</evidence>
<reference evidence="19 20" key="1">
    <citation type="submission" date="2018-05" db="EMBL/GenBank/DDBJ databases">
        <title>Genomic Encyclopedia of Type Strains, Phase IV (KMG-IV): sequencing the most valuable type-strain genomes for metagenomic binning, comparative biology and taxonomic classification.</title>
        <authorList>
            <person name="Goeker M."/>
        </authorList>
    </citation>
    <scope>NUCLEOTIDE SEQUENCE [LARGE SCALE GENOMIC DNA]</scope>
    <source>
        <strain evidence="19 20">DSM 25350</strain>
    </source>
</reference>
<evidence type="ECO:0000256" key="10">
    <source>
        <dbReference type="PIRSR" id="PIRSR000445-1"/>
    </source>
</evidence>
<dbReference type="PROSITE" id="PS00747">
    <property type="entry name" value="GLUTR"/>
    <property type="match status" value="1"/>
</dbReference>
<dbReference type="GO" id="GO:0019353">
    <property type="term" value="P:protoporphyrinogen IX biosynthetic process from glutamate"/>
    <property type="evidence" value="ECO:0007669"/>
    <property type="project" value="TreeGrafter"/>
</dbReference>
<dbReference type="Gene3D" id="3.40.50.720">
    <property type="entry name" value="NAD(P)-binding Rossmann-like Domain"/>
    <property type="match status" value="1"/>
</dbReference>
<evidence type="ECO:0000259" key="17">
    <source>
        <dbReference type="Pfam" id="PF01488"/>
    </source>
</evidence>
<dbReference type="PANTHER" id="PTHR43013:SF1">
    <property type="entry name" value="GLUTAMYL-TRNA REDUCTASE"/>
    <property type="match status" value="1"/>
</dbReference>
<accession>A0A316FG91</accession>
<protein>
    <recommendedName>
        <fullName evidence="8 9">Glutamyl-tRNA reductase</fullName>
        <shortName evidence="9">GluTR</shortName>
        <ecNumber evidence="3 9">1.2.1.70</ecNumber>
    </recommendedName>
</protein>